<accession>A0A0F8YR19</accession>
<dbReference type="EMBL" id="LAZR01052039">
    <property type="protein sequence ID" value="KKK83853.1"/>
    <property type="molecule type" value="Genomic_DNA"/>
</dbReference>
<organism evidence="1">
    <name type="scientific">marine sediment metagenome</name>
    <dbReference type="NCBI Taxonomy" id="412755"/>
    <lineage>
        <taxon>unclassified sequences</taxon>
        <taxon>metagenomes</taxon>
        <taxon>ecological metagenomes</taxon>
    </lineage>
</organism>
<comment type="caution">
    <text evidence="1">The sequence shown here is derived from an EMBL/GenBank/DDBJ whole genome shotgun (WGS) entry which is preliminary data.</text>
</comment>
<proteinExistence type="predicted"/>
<protein>
    <submittedName>
        <fullName evidence="1">Uncharacterized protein</fullName>
    </submittedName>
</protein>
<gene>
    <name evidence="1" type="ORF">LCGC14_2789230</name>
</gene>
<sequence>MTEWEVEITLLSNIYIVEAESAKEAQDKVRRSFIAGIEQNLAEVWATPASVEKGLAPNE</sequence>
<reference evidence="1" key="1">
    <citation type="journal article" date="2015" name="Nature">
        <title>Complex archaea that bridge the gap between prokaryotes and eukaryotes.</title>
        <authorList>
            <person name="Spang A."/>
            <person name="Saw J.H."/>
            <person name="Jorgensen S.L."/>
            <person name="Zaremba-Niedzwiedzka K."/>
            <person name="Martijn J."/>
            <person name="Lind A.E."/>
            <person name="van Eijk R."/>
            <person name="Schleper C."/>
            <person name="Guy L."/>
            <person name="Ettema T.J."/>
        </authorList>
    </citation>
    <scope>NUCLEOTIDE SEQUENCE</scope>
</reference>
<dbReference type="AlphaFoldDB" id="A0A0F8YR19"/>
<evidence type="ECO:0000313" key="1">
    <source>
        <dbReference type="EMBL" id="KKK83853.1"/>
    </source>
</evidence>
<name>A0A0F8YR19_9ZZZZ</name>